<feature type="transmembrane region" description="Helical" evidence="12">
    <location>
        <begin position="41"/>
        <end position="60"/>
    </location>
</feature>
<evidence type="ECO:0000256" key="8">
    <source>
        <dbReference type="ARBA" id="ARBA00023004"/>
    </source>
</evidence>
<evidence type="ECO:0000256" key="5">
    <source>
        <dbReference type="ARBA" id="ARBA00022832"/>
    </source>
</evidence>
<evidence type="ECO:0000256" key="10">
    <source>
        <dbReference type="ARBA" id="ARBA00023136"/>
    </source>
</evidence>
<dbReference type="PANTHER" id="PTHR11351">
    <property type="entry name" value="ACYL-COA DESATURASE"/>
    <property type="match status" value="1"/>
</dbReference>
<dbReference type="EMBL" id="WJIE01000003">
    <property type="protein sequence ID" value="MRG92446.1"/>
    <property type="molecule type" value="Genomic_DNA"/>
</dbReference>
<evidence type="ECO:0000256" key="12">
    <source>
        <dbReference type="SAM" id="Phobius"/>
    </source>
</evidence>
<evidence type="ECO:0000259" key="13">
    <source>
        <dbReference type="Pfam" id="PF00487"/>
    </source>
</evidence>
<keyword evidence="3" id="KW-0444">Lipid biosynthesis</keyword>
<evidence type="ECO:0000256" key="7">
    <source>
        <dbReference type="ARBA" id="ARBA00023002"/>
    </source>
</evidence>
<keyword evidence="5" id="KW-0276">Fatty acid metabolism</keyword>
<evidence type="ECO:0000256" key="2">
    <source>
        <dbReference type="ARBA" id="ARBA00008749"/>
    </source>
</evidence>
<keyword evidence="6 12" id="KW-1133">Transmembrane helix</keyword>
<keyword evidence="11" id="KW-0275">Fatty acid biosynthesis</keyword>
<evidence type="ECO:0000313" key="15">
    <source>
        <dbReference type="Proteomes" id="UP000440224"/>
    </source>
</evidence>
<keyword evidence="8" id="KW-0408">Iron</keyword>
<dbReference type="OrthoDB" id="9768289at2"/>
<evidence type="ECO:0000256" key="3">
    <source>
        <dbReference type="ARBA" id="ARBA00022516"/>
    </source>
</evidence>
<dbReference type="CDD" id="cd03505">
    <property type="entry name" value="Delta9-FADS-like"/>
    <property type="match status" value="1"/>
</dbReference>
<keyword evidence="4 12" id="KW-0812">Transmembrane</keyword>
<sequence>MAIVLFFVGHWMLSIFCQTFFLHRYASHRMFTMSKGWERFFYLLTFVSQGSSFLVPRAYAILHRHHHAYSDTERDPHSPRHTGNPFAMMWGTKKRYHDIAYRIETPEPKFDGGYPEWELVDRLGGDWPARIAWGAAYVAFYLVFATAWWQFLLLPAHFLMGVVHGAIVNWCGHRYGYRNFDIKDDSRNTLPFDFLTMGELFQNNHHRFGQAPNFAVRAWELDPTWPVIRLLAFLKVIDLGAHPQVGRYEPAPAASAIIDTAS</sequence>
<dbReference type="Pfam" id="PF00487">
    <property type="entry name" value="FA_desaturase"/>
    <property type="match status" value="1"/>
</dbReference>
<reference evidence="14 15" key="1">
    <citation type="submission" date="2019-10" db="EMBL/GenBank/DDBJ databases">
        <title>A soil myxobacterium in the family Polyangiaceae.</title>
        <authorList>
            <person name="Li Y."/>
            <person name="Wang J."/>
        </authorList>
    </citation>
    <scope>NUCLEOTIDE SEQUENCE [LARGE SCALE GENOMIC DNA]</scope>
    <source>
        <strain evidence="14 15">DSM 14734</strain>
    </source>
</reference>
<evidence type="ECO:0000256" key="6">
    <source>
        <dbReference type="ARBA" id="ARBA00022989"/>
    </source>
</evidence>
<dbReference type="GO" id="GO:0016020">
    <property type="term" value="C:membrane"/>
    <property type="evidence" value="ECO:0007669"/>
    <property type="project" value="UniProtKB-SubCell"/>
</dbReference>
<dbReference type="PANTHER" id="PTHR11351:SF31">
    <property type="entry name" value="DESATURASE 1, ISOFORM A-RELATED"/>
    <property type="match status" value="1"/>
</dbReference>
<evidence type="ECO:0000256" key="9">
    <source>
        <dbReference type="ARBA" id="ARBA00023098"/>
    </source>
</evidence>
<gene>
    <name evidence="14" type="ORF">GF068_10970</name>
</gene>
<organism evidence="14 15">
    <name type="scientific">Polyangium spumosum</name>
    <dbReference type="NCBI Taxonomy" id="889282"/>
    <lineage>
        <taxon>Bacteria</taxon>
        <taxon>Pseudomonadati</taxon>
        <taxon>Myxococcota</taxon>
        <taxon>Polyangia</taxon>
        <taxon>Polyangiales</taxon>
        <taxon>Polyangiaceae</taxon>
        <taxon>Polyangium</taxon>
    </lineage>
</organism>
<feature type="transmembrane region" description="Helical" evidence="12">
    <location>
        <begin position="131"/>
        <end position="151"/>
    </location>
</feature>
<dbReference type="GO" id="GO:0006633">
    <property type="term" value="P:fatty acid biosynthetic process"/>
    <property type="evidence" value="ECO:0007669"/>
    <property type="project" value="UniProtKB-KW"/>
</dbReference>
<keyword evidence="15" id="KW-1185">Reference proteome</keyword>
<dbReference type="InterPro" id="IPR015876">
    <property type="entry name" value="Acyl-CoA_DS"/>
</dbReference>
<keyword evidence="7" id="KW-0560">Oxidoreductase</keyword>
<evidence type="ECO:0000313" key="14">
    <source>
        <dbReference type="EMBL" id="MRG92446.1"/>
    </source>
</evidence>
<name>A0A6N7PNR1_9BACT</name>
<keyword evidence="10 12" id="KW-0472">Membrane</keyword>
<dbReference type="Proteomes" id="UP000440224">
    <property type="component" value="Unassembled WGS sequence"/>
</dbReference>
<comment type="caution">
    <text evidence="14">The sequence shown here is derived from an EMBL/GenBank/DDBJ whole genome shotgun (WGS) entry which is preliminary data.</text>
</comment>
<dbReference type="RefSeq" id="WP_153819831.1">
    <property type="nucleotide sequence ID" value="NZ_WJIE01000003.1"/>
</dbReference>
<accession>A0A6N7PNR1</accession>
<dbReference type="GO" id="GO:0016717">
    <property type="term" value="F:oxidoreductase activity, acting on paired donors, with oxidation of a pair of donors resulting in the reduction of molecular oxygen to two molecules of water"/>
    <property type="evidence" value="ECO:0007669"/>
    <property type="project" value="InterPro"/>
</dbReference>
<evidence type="ECO:0000256" key="4">
    <source>
        <dbReference type="ARBA" id="ARBA00022692"/>
    </source>
</evidence>
<evidence type="ECO:0000256" key="11">
    <source>
        <dbReference type="ARBA" id="ARBA00023160"/>
    </source>
</evidence>
<dbReference type="InterPro" id="IPR005804">
    <property type="entry name" value="FA_desaturase_dom"/>
</dbReference>
<proteinExistence type="inferred from homology"/>
<comment type="similarity">
    <text evidence="2">Belongs to the fatty acid desaturase type 2 family.</text>
</comment>
<evidence type="ECO:0000256" key="1">
    <source>
        <dbReference type="ARBA" id="ARBA00004141"/>
    </source>
</evidence>
<dbReference type="AlphaFoldDB" id="A0A6N7PNR1"/>
<comment type="subcellular location">
    <subcellularLocation>
        <location evidence="1">Membrane</location>
        <topology evidence="1">Multi-pass membrane protein</topology>
    </subcellularLocation>
</comment>
<feature type="domain" description="Fatty acid desaturase" evidence="13">
    <location>
        <begin position="5"/>
        <end position="226"/>
    </location>
</feature>
<protein>
    <submittedName>
        <fullName evidence="14">Acyl-CoA desaturase</fullName>
    </submittedName>
</protein>
<keyword evidence="9" id="KW-0443">Lipid metabolism</keyword>